<dbReference type="RefSeq" id="WP_056938906.1">
    <property type="nucleotide sequence ID" value="NZ_AZDM01000014.1"/>
</dbReference>
<sequence length="228" mass="24917">MTKALMVVTNNPKFKKIQRATGIWLKEATHFNKVMADNGIDVDYVSPKGGYVPLDPLSLGTDDMDATDWEYYLDDTFQNHHLAQSLTPADVNPKDYQVIYFVGGHGTMTDFPQNTELAGLAETIYANGGIVSANCVGVCGLLPMRTEDGKRFVHGRKLTAFTNDEEALNGLTNDVEFLLEDELDKAGANFVKGTAFEPNVVVDDRLITGQNPNSATGVGEAIIKELLQ</sequence>
<dbReference type="PANTHER" id="PTHR48094:SF11">
    <property type="entry name" value="GLUTATHIONE-INDEPENDENT GLYOXALASE HSP31-RELATED"/>
    <property type="match status" value="1"/>
</dbReference>
<dbReference type="GeneID" id="72460935"/>
<dbReference type="Gene3D" id="3.40.50.880">
    <property type="match status" value="1"/>
</dbReference>
<dbReference type="SUPFAM" id="SSF52317">
    <property type="entry name" value="Class I glutamine amidotransferase-like"/>
    <property type="match status" value="1"/>
</dbReference>
<name>A0A4R5NSL6_LENBU</name>
<keyword evidence="2" id="KW-0456">Lyase</keyword>
<dbReference type="Proteomes" id="UP000295181">
    <property type="component" value="Unassembled WGS sequence"/>
</dbReference>
<protein>
    <recommendedName>
        <fullName evidence="4">DJ-1/PfpI domain-containing protein</fullName>
    </recommendedName>
</protein>
<comment type="caution">
    <text evidence="5">The sequence shown here is derived from an EMBL/GenBank/DDBJ whole genome shotgun (WGS) entry which is preliminary data.</text>
</comment>
<dbReference type="GO" id="GO:0019172">
    <property type="term" value="F:glyoxalase III activity"/>
    <property type="evidence" value="ECO:0007669"/>
    <property type="project" value="TreeGrafter"/>
</dbReference>
<evidence type="ECO:0000256" key="2">
    <source>
        <dbReference type="ARBA" id="ARBA00023239"/>
    </source>
</evidence>
<reference evidence="5 6" key="1">
    <citation type="journal article" date="2019" name="Appl. Microbiol. Biotechnol.">
        <title>Uncovering carbohydrate metabolism through a genotype-phenotype association study of 56 lactic acid bacteria genomes.</title>
        <authorList>
            <person name="Buron-Moles G."/>
            <person name="Chailyan A."/>
            <person name="Dolejs I."/>
            <person name="Forster J."/>
            <person name="Miks M.H."/>
        </authorList>
    </citation>
    <scope>NUCLEOTIDE SEQUENCE [LARGE SCALE GENOMIC DNA]</scope>
    <source>
        <strain evidence="5 6">ATCC 4005</strain>
    </source>
</reference>
<dbReference type="InterPro" id="IPR002818">
    <property type="entry name" value="DJ-1/PfpI"/>
</dbReference>
<evidence type="ECO:0000259" key="4">
    <source>
        <dbReference type="Pfam" id="PF01965"/>
    </source>
</evidence>
<feature type="domain" description="DJ-1/PfpI" evidence="4">
    <location>
        <begin position="28"/>
        <end position="224"/>
    </location>
</feature>
<gene>
    <name evidence="5" type="ORF">C5L32_001024</name>
</gene>
<dbReference type="GO" id="GO:0005737">
    <property type="term" value="C:cytoplasm"/>
    <property type="evidence" value="ECO:0007669"/>
    <property type="project" value="TreeGrafter"/>
</dbReference>
<dbReference type="AlphaFoldDB" id="A0A4R5NSL6"/>
<evidence type="ECO:0000313" key="5">
    <source>
        <dbReference type="EMBL" id="TDG79685.1"/>
    </source>
</evidence>
<dbReference type="PANTHER" id="PTHR48094">
    <property type="entry name" value="PROTEIN/NUCLEIC ACID DEGLYCASE DJ-1-RELATED"/>
    <property type="match status" value="1"/>
</dbReference>
<proteinExistence type="inferred from homology"/>
<keyword evidence="1" id="KW-0346">Stress response</keyword>
<organism evidence="5 6">
    <name type="scientific">Lentilactobacillus buchneri DSM 20057</name>
    <dbReference type="NCBI Taxonomy" id="1423728"/>
    <lineage>
        <taxon>Bacteria</taxon>
        <taxon>Bacillati</taxon>
        <taxon>Bacillota</taxon>
        <taxon>Bacilli</taxon>
        <taxon>Lactobacillales</taxon>
        <taxon>Lactobacillaceae</taxon>
        <taxon>Lentilactobacillus</taxon>
    </lineage>
</organism>
<comment type="similarity">
    <text evidence="3">Belongs to the peptidase C56 family. HSP31-like subfamily.</text>
</comment>
<accession>A0A4R5NSL6</accession>
<dbReference type="GO" id="GO:0019243">
    <property type="term" value="P:methylglyoxal catabolic process to D-lactate via S-lactoyl-glutathione"/>
    <property type="evidence" value="ECO:0007669"/>
    <property type="project" value="TreeGrafter"/>
</dbReference>
<dbReference type="InterPro" id="IPR050325">
    <property type="entry name" value="Prot/Nucl_acid_deglycase"/>
</dbReference>
<dbReference type="CDD" id="cd03141">
    <property type="entry name" value="GATase1_Hsp31_like"/>
    <property type="match status" value="1"/>
</dbReference>
<evidence type="ECO:0000256" key="1">
    <source>
        <dbReference type="ARBA" id="ARBA00023016"/>
    </source>
</evidence>
<dbReference type="EMBL" id="PUFP01000024">
    <property type="protein sequence ID" value="TDG79685.1"/>
    <property type="molecule type" value="Genomic_DNA"/>
</dbReference>
<dbReference type="Pfam" id="PF01965">
    <property type="entry name" value="DJ-1_PfpI"/>
    <property type="match status" value="1"/>
</dbReference>
<evidence type="ECO:0000256" key="3">
    <source>
        <dbReference type="ARBA" id="ARBA00038493"/>
    </source>
</evidence>
<dbReference type="InterPro" id="IPR029062">
    <property type="entry name" value="Class_I_gatase-like"/>
</dbReference>
<evidence type="ECO:0000313" key="6">
    <source>
        <dbReference type="Proteomes" id="UP000295181"/>
    </source>
</evidence>